<evidence type="ECO:0000313" key="2">
    <source>
        <dbReference type="Proteomes" id="UP000612808"/>
    </source>
</evidence>
<accession>A0A8J3JIM3</accession>
<protein>
    <submittedName>
        <fullName evidence="1">Uncharacterized protein</fullName>
    </submittedName>
</protein>
<proteinExistence type="predicted"/>
<reference evidence="1" key="1">
    <citation type="submission" date="2021-01" db="EMBL/GenBank/DDBJ databases">
        <title>Whole genome shotgun sequence of Actinocatenispora rupis NBRC 107355.</title>
        <authorList>
            <person name="Komaki H."/>
            <person name="Tamura T."/>
        </authorList>
    </citation>
    <scope>NUCLEOTIDE SEQUENCE</scope>
    <source>
        <strain evidence="1">NBRC 107355</strain>
    </source>
</reference>
<evidence type="ECO:0000313" key="1">
    <source>
        <dbReference type="EMBL" id="GID15663.1"/>
    </source>
</evidence>
<name>A0A8J3JIM3_9ACTN</name>
<dbReference type="RefSeq" id="WP_203664059.1">
    <property type="nucleotide sequence ID" value="NZ_BAAAZM010000001.1"/>
</dbReference>
<dbReference type="Proteomes" id="UP000612808">
    <property type="component" value="Unassembled WGS sequence"/>
</dbReference>
<gene>
    <name evidence="1" type="ORF">Aru02nite_65520</name>
</gene>
<dbReference type="EMBL" id="BOMB01000046">
    <property type="protein sequence ID" value="GID15663.1"/>
    <property type="molecule type" value="Genomic_DNA"/>
</dbReference>
<comment type="caution">
    <text evidence="1">The sequence shown here is derived from an EMBL/GenBank/DDBJ whole genome shotgun (WGS) entry which is preliminary data.</text>
</comment>
<sequence>MTDDRTATAVANNAAWCAAVCRAHGLPTTTDRYAWASPRRTPPYYPDLVTLDPDCPVDALDRVDAGPGCSVKDSFGTLDLTGRGFGVVIEATWLHTPAYDAVDDGWVAVRDATALAGWVDAWGGGTGIVVPELLADADVAVLARYDDGRVGAGATVNRAAGAIGVSNLFGADPGRAWAGAVAAAYRVFGRHPVVGYEHGDDLAAAVRAGLTPLSPLRIWLHA</sequence>
<dbReference type="AlphaFoldDB" id="A0A8J3JIM3"/>
<keyword evidence="2" id="KW-1185">Reference proteome</keyword>
<organism evidence="1 2">
    <name type="scientific">Actinocatenispora rupis</name>
    <dbReference type="NCBI Taxonomy" id="519421"/>
    <lineage>
        <taxon>Bacteria</taxon>
        <taxon>Bacillati</taxon>
        <taxon>Actinomycetota</taxon>
        <taxon>Actinomycetes</taxon>
        <taxon>Micromonosporales</taxon>
        <taxon>Micromonosporaceae</taxon>
        <taxon>Actinocatenispora</taxon>
    </lineage>
</organism>